<evidence type="ECO:0000256" key="13">
    <source>
        <dbReference type="ARBA" id="ARBA00048798"/>
    </source>
</evidence>
<evidence type="ECO:0000256" key="16">
    <source>
        <dbReference type="RuleBase" id="RU004106"/>
    </source>
</evidence>
<dbReference type="InterPro" id="IPR005786">
    <property type="entry name" value="B_amino_transII"/>
</dbReference>
<evidence type="ECO:0000313" key="20">
    <source>
        <dbReference type="Proteomes" id="UP000772181"/>
    </source>
</evidence>
<evidence type="ECO:0000256" key="2">
    <source>
        <dbReference type="ARBA" id="ARBA00003109"/>
    </source>
</evidence>
<evidence type="ECO:0000256" key="12">
    <source>
        <dbReference type="ARBA" id="ARBA00048212"/>
    </source>
</evidence>
<comment type="function">
    <text evidence="2">Acts on leucine, isoleucine and valine.</text>
</comment>
<dbReference type="InterPro" id="IPR033939">
    <property type="entry name" value="BCAT_family"/>
</dbReference>
<keyword evidence="11 18" id="KW-0100">Branched-chain amino acid biosynthesis</keyword>
<proteinExistence type="inferred from homology"/>
<dbReference type="GO" id="GO:0004084">
    <property type="term" value="F:branched-chain-amino-acid transaminase activity"/>
    <property type="evidence" value="ECO:0007669"/>
    <property type="project" value="UniProtKB-EC"/>
</dbReference>
<dbReference type="EMBL" id="JACQWF010000211">
    <property type="protein sequence ID" value="MBI4595644.1"/>
    <property type="molecule type" value="Genomic_DNA"/>
</dbReference>
<dbReference type="EC" id="2.6.1.42" evidence="18"/>
<dbReference type="NCBIfam" id="NF009897">
    <property type="entry name" value="PRK13357.1"/>
    <property type="match status" value="1"/>
</dbReference>
<comment type="caution">
    <text evidence="19">The sequence shown here is derived from an EMBL/GenBank/DDBJ whole genome shotgun (WGS) entry which is preliminary data.</text>
</comment>
<evidence type="ECO:0000256" key="7">
    <source>
        <dbReference type="ARBA" id="ARBA00022576"/>
    </source>
</evidence>
<evidence type="ECO:0000256" key="17">
    <source>
        <dbReference type="RuleBase" id="RU004516"/>
    </source>
</evidence>
<dbReference type="Gene3D" id="3.30.470.10">
    <property type="match status" value="1"/>
</dbReference>
<dbReference type="GO" id="GO:0008652">
    <property type="term" value="P:amino acid biosynthetic process"/>
    <property type="evidence" value="ECO:0007669"/>
    <property type="project" value="UniProtKB-KW"/>
</dbReference>
<evidence type="ECO:0000256" key="9">
    <source>
        <dbReference type="ARBA" id="ARBA00022679"/>
    </source>
</evidence>
<comment type="pathway">
    <text evidence="4">Amino-acid biosynthesis; L-valine biosynthesis; L-valine from pyruvate: step 4/4.</text>
</comment>
<evidence type="ECO:0000256" key="6">
    <source>
        <dbReference type="ARBA" id="ARBA00009320"/>
    </source>
</evidence>
<evidence type="ECO:0000256" key="4">
    <source>
        <dbReference type="ARBA" id="ARBA00004931"/>
    </source>
</evidence>
<dbReference type="GO" id="GO:0009082">
    <property type="term" value="P:branched-chain amino acid biosynthetic process"/>
    <property type="evidence" value="ECO:0007669"/>
    <property type="project" value="UniProtKB-KW"/>
</dbReference>
<evidence type="ECO:0000256" key="1">
    <source>
        <dbReference type="ARBA" id="ARBA00001933"/>
    </source>
</evidence>
<dbReference type="NCBIfam" id="TIGR01123">
    <property type="entry name" value="ilvE_II"/>
    <property type="match status" value="1"/>
</dbReference>
<evidence type="ECO:0000313" key="19">
    <source>
        <dbReference type="EMBL" id="MBI4595644.1"/>
    </source>
</evidence>
<keyword evidence="9 18" id="KW-0808">Transferase</keyword>
<evidence type="ECO:0000256" key="8">
    <source>
        <dbReference type="ARBA" id="ARBA00022605"/>
    </source>
</evidence>
<dbReference type="Gene3D" id="3.20.10.10">
    <property type="entry name" value="D-amino Acid Aminotransferase, subunit A, domain 2"/>
    <property type="match status" value="1"/>
</dbReference>
<dbReference type="AlphaFoldDB" id="A0A933GMV2"/>
<dbReference type="InterPro" id="IPR043132">
    <property type="entry name" value="BCAT-like_C"/>
</dbReference>
<dbReference type="Pfam" id="PF01063">
    <property type="entry name" value="Aminotran_4"/>
    <property type="match status" value="1"/>
</dbReference>
<comment type="catalytic activity">
    <reaction evidence="12 18">
        <text>L-valine + 2-oxoglutarate = 3-methyl-2-oxobutanoate + L-glutamate</text>
        <dbReference type="Rhea" id="RHEA:24813"/>
        <dbReference type="ChEBI" id="CHEBI:11851"/>
        <dbReference type="ChEBI" id="CHEBI:16810"/>
        <dbReference type="ChEBI" id="CHEBI:29985"/>
        <dbReference type="ChEBI" id="CHEBI:57762"/>
        <dbReference type="EC" id="2.6.1.42"/>
    </reaction>
</comment>
<evidence type="ECO:0000256" key="5">
    <source>
        <dbReference type="ARBA" id="ARBA00005072"/>
    </source>
</evidence>
<dbReference type="InterPro" id="IPR001544">
    <property type="entry name" value="Aminotrans_IV"/>
</dbReference>
<dbReference type="PANTHER" id="PTHR11825:SF44">
    <property type="entry name" value="BRANCHED-CHAIN-AMINO-ACID AMINOTRANSFERASE"/>
    <property type="match status" value="1"/>
</dbReference>
<keyword evidence="10 17" id="KW-0663">Pyridoxal phosphate</keyword>
<evidence type="ECO:0000256" key="15">
    <source>
        <dbReference type="PIRSR" id="PIRSR006468-1"/>
    </source>
</evidence>
<comment type="similarity">
    <text evidence="6 16">Belongs to the class-IV pyridoxal-phosphate-dependent aminotransferase family.</text>
</comment>
<evidence type="ECO:0000256" key="11">
    <source>
        <dbReference type="ARBA" id="ARBA00023304"/>
    </source>
</evidence>
<keyword evidence="8 18" id="KW-0028">Amino-acid biosynthesis</keyword>
<dbReference type="CDD" id="cd01557">
    <property type="entry name" value="BCAT_beta_family"/>
    <property type="match status" value="1"/>
</dbReference>
<dbReference type="Proteomes" id="UP000772181">
    <property type="component" value="Unassembled WGS sequence"/>
</dbReference>
<evidence type="ECO:0000256" key="18">
    <source>
        <dbReference type="RuleBase" id="RU004517"/>
    </source>
</evidence>
<comment type="catalytic activity">
    <reaction evidence="13 18">
        <text>L-isoleucine + 2-oxoglutarate = (S)-3-methyl-2-oxopentanoate + L-glutamate</text>
        <dbReference type="Rhea" id="RHEA:24801"/>
        <dbReference type="ChEBI" id="CHEBI:16810"/>
        <dbReference type="ChEBI" id="CHEBI:29985"/>
        <dbReference type="ChEBI" id="CHEBI:35146"/>
        <dbReference type="ChEBI" id="CHEBI:58045"/>
        <dbReference type="EC" id="2.6.1.42"/>
    </reaction>
</comment>
<name>A0A933GMV2_UNCTE</name>
<comment type="pathway">
    <text evidence="3">Amino-acid biosynthesis; L-isoleucine biosynthesis; L-isoleucine from 2-oxobutanoate: step 4/4.</text>
</comment>
<reference evidence="19" key="1">
    <citation type="submission" date="2020-07" db="EMBL/GenBank/DDBJ databases">
        <title>Huge and variable diversity of episymbiotic CPR bacteria and DPANN archaea in groundwater ecosystems.</title>
        <authorList>
            <person name="He C.Y."/>
            <person name="Keren R."/>
            <person name="Whittaker M."/>
            <person name="Farag I.F."/>
            <person name="Doudna J."/>
            <person name="Cate J.H.D."/>
            <person name="Banfield J.F."/>
        </authorList>
    </citation>
    <scope>NUCLEOTIDE SEQUENCE</scope>
    <source>
        <strain evidence="19">NC_groundwater_1482_Ag_S-0.65um_47_24</strain>
    </source>
</reference>
<protein>
    <recommendedName>
        <fullName evidence="18">Branched-chain-amino-acid aminotransferase</fullName>
        <ecNumber evidence="18">2.6.1.42</ecNumber>
    </recommendedName>
</protein>
<dbReference type="InterPro" id="IPR036038">
    <property type="entry name" value="Aminotransferase-like"/>
</dbReference>
<dbReference type="PIRSF" id="PIRSF006468">
    <property type="entry name" value="BCAT1"/>
    <property type="match status" value="1"/>
</dbReference>
<gene>
    <name evidence="19" type="ORF">HY730_04605</name>
</gene>
<accession>A0A933GMV2</accession>
<dbReference type="SUPFAM" id="SSF56752">
    <property type="entry name" value="D-aminoacid aminotransferase-like PLP-dependent enzymes"/>
    <property type="match status" value="1"/>
</dbReference>
<dbReference type="InterPro" id="IPR018300">
    <property type="entry name" value="Aminotrans_IV_CS"/>
</dbReference>
<dbReference type="PROSITE" id="PS00770">
    <property type="entry name" value="AA_TRANSFER_CLASS_4"/>
    <property type="match status" value="1"/>
</dbReference>
<comment type="pathway">
    <text evidence="5">Amino-acid biosynthesis; L-leucine biosynthesis; L-leucine from 3-methyl-2-oxobutanoate: step 4/4.</text>
</comment>
<organism evidence="19 20">
    <name type="scientific">Tectimicrobiota bacterium</name>
    <dbReference type="NCBI Taxonomy" id="2528274"/>
    <lineage>
        <taxon>Bacteria</taxon>
        <taxon>Pseudomonadati</taxon>
        <taxon>Nitrospinota/Tectimicrobiota group</taxon>
        <taxon>Candidatus Tectimicrobiota</taxon>
    </lineage>
</organism>
<evidence type="ECO:0000256" key="3">
    <source>
        <dbReference type="ARBA" id="ARBA00004824"/>
    </source>
</evidence>
<comment type="cofactor">
    <cofactor evidence="1 17">
        <name>pyridoxal 5'-phosphate</name>
        <dbReference type="ChEBI" id="CHEBI:597326"/>
    </cofactor>
</comment>
<dbReference type="InterPro" id="IPR043131">
    <property type="entry name" value="BCAT-like_N"/>
</dbReference>
<feature type="modified residue" description="N6-(pyridoxal phosphate)lysine" evidence="15">
    <location>
        <position position="196"/>
    </location>
</feature>
<dbReference type="PANTHER" id="PTHR11825">
    <property type="entry name" value="SUBGROUP IIII AMINOTRANSFERASE"/>
    <property type="match status" value="1"/>
</dbReference>
<evidence type="ECO:0000256" key="10">
    <source>
        <dbReference type="ARBA" id="ARBA00022898"/>
    </source>
</evidence>
<comment type="catalytic activity">
    <reaction evidence="14 18">
        <text>L-leucine + 2-oxoglutarate = 4-methyl-2-oxopentanoate + L-glutamate</text>
        <dbReference type="Rhea" id="RHEA:18321"/>
        <dbReference type="ChEBI" id="CHEBI:16810"/>
        <dbReference type="ChEBI" id="CHEBI:17865"/>
        <dbReference type="ChEBI" id="CHEBI:29985"/>
        <dbReference type="ChEBI" id="CHEBI:57427"/>
        <dbReference type="EC" id="2.6.1.42"/>
    </reaction>
</comment>
<evidence type="ECO:0000256" key="14">
    <source>
        <dbReference type="ARBA" id="ARBA00049229"/>
    </source>
</evidence>
<keyword evidence="7 18" id="KW-0032">Aminotransferase</keyword>
<sequence length="358" mass="40027">MKFKINIQKNPSLKPHPKDDELGFGKIFTDHMFLMDYQAGKGWYNPRVEPYATFSLDPSTMVLHYGQAIFEGLKAFRSQSDEILLFRPKQYMARFNRSATKLCIPLVDEAFLLEALITLIGLESSWVPKKAGTSLYIRPTIIATDPYLGVRPSETYRLFIILSPVGAYYPEGFNPVKIMVSDEFVRAVKGGLGEAKTPANYAASLFAGEQAKKKGFTQVLWLDGIERKYIDEVGTMNIFFLLKDELVTPPLEGAVLGGVTRDSVIQLARHWGLNVKERRISIQEVMGAAEKGTLKEVFGSGTAAVISPVGELAYQEKKVIINEGKVGELANRLYEEINAYQYGEKKDPFGWIMTACKG</sequence>